<evidence type="ECO:0008006" key="4">
    <source>
        <dbReference type="Google" id="ProtNLM"/>
    </source>
</evidence>
<keyword evidence="3" id="KW-1185">Reference proteome</keyword>
<proteinExistence type="predicted"/>
<dbReference type="EMBL" id="SELH01000013">
    <property type="protein sequence ID" value="TWP29914.1"/>
    <property type="molecule type" value="Genomic_DNA"/>
</dbReference>
<dbReference type="RefSeq" id="WP_146261610.1">
    <property type="nucleotide sequence ID" value="NZ_SELG01000029.1"/>
</dbReference>
<evidence type="ECO:0000313" key="3">
    <source>
        <dbReference type="Proteomes" id="UP000319499"/>
    </source>
</evidence>
<feature type="compositionally biased region" description="Low complexity" evidence="1">
    <location>
        <begin position="97"/>
        <end position="108"/>
    </location>
</feature>
<evidence type="ECO:0000313" key="2">
    <source>
        <dbReference type="EMBL" id="TWP29914.1"/>
    </source>
</evidence>
<protein>
    <recommendedName>
        <fullName evidence="4">Lipoprotein</fullName>
    </recommendedName>
</protein>
<evidence type="ECO:0000256" key="1">
    <source>
        <dbReference type="SAM" id="MobiDB-lite"/>
    </source>
</evidence>
<feature type="region of interest" description="Disordered" evidence="1">
    <location>
        <begin position="158"/>
        <end position="200"/>
    </location>
</feature>
<comment type="caution">
    <text evidence="2">The sequence shown here is derived from an EMBL/GenBank/DDBJ whole genome shotgun (WGS) entry which is preliminary data.</text>
</comment>
<dbReference type="PROSITE" id="PS51257">
    <property type="entry name" value="PROKAR_LIPOPROTEIN"/>
    <property type="match status" value="1"/>
</dbReference>
<dbReference type="AlphaFoldDB" id="A0A563DJC9"/>
<name>A0A563DJC9_9FLAO</name>
<gene>
    <name evidence="2" type="ORF">ETU09_02725</name>
</gene>
<reference evidence="2 3" key="1">
    <citation type="submission" date="2019-02" db="EMBL/GenBank/DDBJ databases">
        <title>Apibacter muscae sp. nov.: a novel member of the house fly microbiota.</title>
        <authorList>
            <person name="Park R."/>
        </authorList>
    </citation>
    <scope>NUCLEOTIDE SEQUENCE [LARGE SCALE GENOMIC DNA]</scope>
    <source>
        <strain evidence="2 3">AL1</strain>
    </source>
</reference>
<feature type="compositionally biased region" description="Polar residues" evidence="1">
    <location>
        <begin position="165"/>
        <end position="177"/>
    </location>
</feature>
<sequence length="213" mass="23754">MKKDLSIKDKKISFLFLLISSSMVLSCNSKSKREPINVNDTISETISLDPIPQDSIVLSQTDTLQKDTLVNPTVQTIVETQVMPETNSNVVSKEGISSNNTNVNKSSSYKVEEKSRPVAKNDLVEEMNDVGEYFYMNKEGNFETLKEKVITNNQPVSLKKEKKVSTSASEEPKTTTLEVPKAKEVEVVEESTSVSTDNNNSTVQEKIIEIKEN</sequence>
<feature type="compositionally biased region" description="Low complexity" evidence="1">
    <location>
        <begin position="190"/>
        <end position="200"/>
    </location>
</feature>
<feature type="region of interest" description="Disordered" evidence="1">
    <location>
        <begin position="91"/>
        <end position="114"/>
    </location>
</feature>
<dbReference type="Proteomes" id="UP000319499">
    <property type="component" value="Unassembled WGS sequence"/>
</dbReference>
<accession>A0A563DJC9</accession>
<organism evidence="2 3">
    <name type="scientific">Apibacter muscae</name>
    <dbReference type="NCBI Taxonomy" id="2509004"/>
    <lineage>
        <taxon>Bacteria</taxon>
        <taxon>Pseudomonadati</taxon>
        <taxon>Bacteroidota</taxon>
        <taxon>Flavobacteriia</taxon>
        <taxon>Flavobacteriales</taxon>
        <taxon>Weeksellaceae</taxon>
        <taxon>Apibacter</taxon>
    </lineage>
</organism>